<dbReference type="KEGG" id="sth:STH991"/>
<dbReference type="PIRSF" id="PIRSF016498">
    <property type="entry name" value="UCP016498"/>
    <property type="match status" value="1"/>
</dbReference>
<feature type="region of interest" description="Disordered" evidence="1">
    <location>
        <begin position="141"/>
        <end position="161"/>
    </location>
</feature>
<reference evidence="2 3" key="1">
    <citation type="journal article" date="2004" name="Nucleic Acids Res.">
        <title>Genome sequence of Symbiobacterium thermophilum, an uncultivable bacterium that depends on microbial commensalism.</title>
        <authorList>
            <person name="Ueda K."/>
            <person name="Yamashita A."/>
            <person name="Ishikawa J."/>
            <person name="Shimada M."/>
            <person name="Watsuji T."/>
            <person name="Morimura K."/>
            <person name="Ikeda H."/>
            <person name="Hattori M."/>
            <person name="Beppu T."/>
        </authorList>
    </citation>
    <scope>NUCLEOTIDE SEQUENCE [LARGE SCALE GENOMIC DNA]</scope>
    <source>
        <strain evidence="3">T / IAM 14863</strain>
    </source>
</reference>
<dbReference type="Pfam" id="PF09969">
    <property type="entry name" value="DUF2203"/>
    <property type="match status" value="1"/>
</dbReference>
<evidence type="ECO:0000256" key="1">
    <source>
        <dbReference type="SAM" id="MobiDB-lite"/>
    </source>
</evidence>
<name>Q67QR7_SYMTH</name>
<dbReference type="HOGENOM" id="CLU_137908_1_0_9"/>
<protein>
    <recommendedName>
        <fullName evidence="4">DUF2203 family protein</fullName>
    </recommendedName>
</protein>
<accession>Q67QR7</accession>
<gene>
    <name evidence="2" type="ordered locus">STH991</name>
</gene>
<dbReference type="EMBL" id="AP006840">
    <property type="protein sequence ID" value="BAD39976.1"/>
    <property type="molecule type" value="Genomic_DNA"/>
</dbReference>
<sequence length="161" mass="18944">MRVNRPRDGRGKVGMRMATRYFTPAEVNRLIPELERIIAYLRRLDAEIQEKDWRLRQRKVEARRRDDPVDTYTFLKEEAELDFLRILSRGQCDRIRELGGELKGGYLVDFPAIVDGQEVLLCWRPGEPEVRWYHGLHEGMMGRKPLPEAPGDEEARPEPEE</sequence>
<evidence type="ECO:0000313" key="3">
    <source>
        <dbReference type="Proteomes" id="UP000000417"/>
    </source>
</evidence>
<dbReference type="InterPro" id="IPR018699">
    <property type="entry name" value="DUF2203"/>
</dbReference>
<keyword evidence="3" id="KW-1185">Reference proteome</keyword>
<proteinExistence type="predicted"/>
<dbReference type="STRING" id="292459.STH991"/>
<organism evidence="2 3">
    <name type="scientific">Symbiobacterium thermophilum (strain DSM 24528 / JCM 14929 / IAM 14863 / T)</name>
    <dbReference type="NCBI Taxonomy" id="292459"/>
    <lineage>
        <taxon>Bacteria</taxon>
        <taxon>Bacillati</taxon>
        <taxon>Bacillota</taxon>
        <taxon>Clostridia</taxon>
        <taxon>Eubacteriales</taxon>
        <taxon>Symbiobacteriaceae</taxon>
        <taxon>Symbiobacterium</taxon>
    </lineage>
</organism>
<dbReference type="eggNOG" id="COG4911">
    <property type="taxonomic scope" value="Bacteria"/>
</dbReference>
<dbReference type="Proteomes" id="UP000000417">
    <property type="component" value="Chromosome"/>
</dbReference>
<evidence type="ECO:0008006" key="4">
    <source>
        <dbReference type="Google" id="ProtNLM"/>
    </source>
</evidence>
<evidence type="ECO:0000313" key="2">
    <source>
        <dbReference type="EMBL" id="BAD39976.1"/>
    </source>
</evidence>
<dbReference type="AlphaFoldDB" id="Q67QR7"/>